<evidence type="ECO:0000259" key="7">
    <source>
        <dbReference type="Pfam" id="PF08263"/>
    </source>
</evidence>
<accession>A0A2P5X6I1</accession>
<feature type="region of interest" description="Disordered" evidence="6">
    <location>
        <begin position="189"/>
        <end position="256"/>
    </location>
</feature>
<dbReference type="InterPro" id="IPR051582">
    <property type="entry name" value="LRR_extensin-like_regulator"/>
</dbReference>
<dbReference type="Pfam" id="PF08263">
    <property type="entry name" value="LRRNT_2"/>
    <property type="match status" value="1"/>
</dbReference>
<keyword evidence="2" id="KW-0964">Secreted</keyword>
<comment type="subcellular location">
    <subcellularLocation>
        <location evidence="1">Secreted</location>
    </subcellularLocation>
</comment>
<keyword evidence="3" id="KW-0433">Leucine-rich repeat</keyword>
<feature type="domain" description="Leucine-rich repeat-containing N-terminal plant-type" evidence="7">
    <location>
        <begin position="86"/>
        <end position="118"/>
    </location>
</feature>
<dbReference type="SUPFAM" id="SSF52058">
    <property type="entry name" value="L domain-like"/>
    <property type="match status" value="1"/>
</dbReference>
<keyword evidence="5" id="KW-0677">Repeat</keyword>
<dbReference type="PANTHER" id="PTHR32093:SF124">
    <property type="entry name" value="POLLEN-SPECIFIC LEUCINE-RICH REPEAT EXTENSIN-LIKE PROTEIN 1"/>
    <property type="match status" value="1"/>
</dbReference>
<evidence type="ECO:0000256" key="6">
    <source>
        <dbReference type="SAM" id="MobiDB-lite"/>
    </source>
</evidence>
<protein>
    <recommendedName>
        <fullName evidence="7">Leucine-rich repeat-containing N-terminal plant-type domain-containing protein</fullName>
    </recommendedName>
</protein>
<keyword evidence="4" id="KW-0732">Signal</keyword>
<evidence type="ECO:0000256" key="4">
    <source>
        <dbReference type="ARBA" id="ARBA00022729"/>
    </source>
</evidence>
<evidence type="ECO:0000313" key="8">
    <source>
        <dbReference type="EMBL" id="KAB2088021.1"/>
    </source>
</evidence>
<evidence type="ECO:0000256" key="1">
    <source>
        <dbReference type="ARBA" id="ARBA00004613"/>
    </source>
</evidence>
<dbReference type="Proteomes" id="UP000327439">
    <property type="component" value="Chromosome A04"/>
</dbReference>
<evidence type="ECO:0000313" key="9">
    <source>
        <dbReference type="EMBL" id="PPR98947.1"/>
    </source>
</evidence>
<dbReference type="InterPro" id="IPR032675">
    <property type="entry name" value="LRR_dom_sf"/>
</dbReference>
<reference evidence="8 11" key="2">
    <citation type="submission" date="2019-06" db="EMBL/GenBank/DDBJ databases">
        <title>WGS assembly of Gossypium barbadense.</title>
        <authorList>
            <person name="Chen Z.J."/>
            <person name="Sreedasyam A."/>
            <person name="Ando A."/>
            <person name="Song Q."/>
            <person name="De L."/>
            <person name="Hulse-Kemp A."/>
            <person name="Ding M."/>
            <person name="Ye W."/>
            <person name="Kirkbride R."/>
            <person name="Jenkins J."/>
            <person name="Plott C."/>
            <person name="Lovell J."/>
            <person name="Lin Y.-M."/>
            <person name="Vaughn R."/>
            <person name="Liu B."/>
            <person name="Li W."/>
            <person name="Simpson S."/>
            <person name="Scheffler B."/>
            <person name="Saski C."/>
            <person name="Grover C."/>
            <person name="Hu G."/>
            <person name="Conover J."/>
            <person name="Carlson J."/>
            <person name="Shu S."/>
            <person name="Boston L."/>
            <person name="Williams M."/>
            <person name="Peterson D."/>
            <person name="Mcgee K."/>
            <person name="Jones D."/>
            <person name="Wendel J."/>
            <person name="Stelly D."/>
            <person name="Grimwood J."/>
            <person name="Schmutz J."/>
        </authorList>
    </citation>
    <scope>NUCLEOTIDE SEQUENCE [LARGE SCALE GENOMIC DNA]</scope>
    <source>
        <strain evidence="8">1400233.01</strain>
    </source>
</reference>
<dbReference type="InterPro" id="IPR013210">
    <property type="entry name" value="LRR_N_plant-typ"/>
</dbReference>
<feature type="compositionally biased region" description="Pro residues" evidence="6">
    <location>
        <begin position="247"/>
        <end position="256"/>
    </location>
</feature>
<evidence type="ECO:0000313" key="10">
    <source>
        <dbReference type="Proteomes" id="UP000239757"/>
    </source>
</evidence>
<dbReference type="EMBL" id="CM018205">
    <property type="protein sequence ID" value="KAB2088021.1"/>
    <property type="molecule type" value="Genomic_DNA"/>
</dbReference>
<dbReference type="Proteomes" id="UP000239757">
    <property type="component" value="Unassembled WGS sequence"/>
</dbReference>
<gene>
    <name evidence="8" type="ORF">ES319_A04G145600v1</name>
    <name evidence="9" type="ORF">GOBAR_AA21723</name>
</gene>
<evidence type="ECO:0000313" key="11">
    <source>
        <dbReference type="Proteomes" id="UP000327439"/>
    </source>
</evidence>
<dbReference type="EMBL" id="KZ665561">
    <property type="protein sequence ID" value="PPR98947.1"/>
    <property type="molecule type" value="Genomic_DNA"/>
</dbReference>
<evidence type="ECO:0000256" key="5">
    <source>
        <dbReference type="ARBA" id="ARBA00022737"/>
    </source>
</evidence>
<sequence>MSLIDNPMYKLQRLQAFGCFLLFSSLFSLLPTSTTFALTDAEAAYIARRQLKTLPPNDELPPEVEYEVKVSLTFSNQRLKKAYIGLQALKKAIYSDPMNKTGDWVGSNVCNYTGVFCSEALDDKSLTVVSGVDLNHADIAAHFPAEMGYMTDLALIHINSNRFCGIVPKTMSRLKLMYEFDISTIHPPPVSSPPPVHSPPPPVKPPPAPVYSPPPPVHSPPPPLKSPPPRPTEGIHLPPNFGFQYSSPPPPMFPGY</sequence>
<keyword evidence="11" id="KW-1185">Reference proteome</keyword>
<dbReference type="Gene3D" id="3.80.10.10">
    <property type="entry name" value="Ribonuclease Inhibitor"/>
    <property type="match status" value="1"/>
</dbReference>
<proteinExistence type="predicted"/>
<evidence type="ECO:0000256" key="2">
    <source>
        <dbReference type="ARBA" id="ARBA00022525"/>
    </source>
</evidence>
<feature type="compositionally biased region" description="Pro residues" evidence="6">
    <location>
        <begin position="189"/>
        <end position="231"/>
    </location>
</feature>
<name>A0A2P5X6I1_GOSBA</name>
<dbReference type="OrthoDB" id="1717987at2759"/>
<reference evidence="9 10" key="1">
    <citation type="submission" date="2015-01" db="EMBL/GenBank/DDBJ databases">
        <title>Genome of allotetraploid Gossypium barbadense reveals genomic plasticity and fiber elongation in cotton evolution.</title>
        <authorList>
            <person name="Chen X."/>
            <person name="Liu X."/>
            <person name="Zhao B."/>
            <person name="Zheng H."/>
            <person name="Hu Y."/>
            <person name="Lu G."/>
            <person name="Yang C."/>
            <person name="Chen J."/>
            <person name="Shan C."/>
            <person name="Zhang L."/>
            <person name="Zhou Y."/>
            <person name="Wang L."/>
            <person name="Guo W."/>
            <person name="Bai Y."/>
            <person name="Ruan J."/>
            <person name="Shangguan X."/>
            <person name="Mao Y."/>
            <person name="Jiang J."/>
            <person name="Zhu Y."/>
            <person name="Lei J."/>
            <person name="Kang H."/>
            <person name="Chen S."/>
            <person name="He X."/>
            <person name="Wang R."/>
            <person name="Wang Y."/>
            <person name="Chen J."/>
            <person name="Wang L."/>
            <person name="Yu S."/>
            <person name="Wang B."/>
            <person name="Wei J."/>
            <person name="Song S."/>
            <person name="Lu X."/>
            <person name="Gao Z."/>
            <person name="Gu W."/>
            <person name="Deng X."/>
            <person name="Ma D."/>
            <person name="Wang S."/>
            <person name="Liang W."/>
            <person name="Fang L."/>
            <person name="Cai C."/>
            <person name="Zhu X."/>
            <person name="Zhou B."/>
            <person name="Zhang Y."/>
            <person name="Chen Z."/>
            <person name="Xu S."/>
            <person name="Zhu R."/>
            <person name="Wang S."/>
            <person name="Zhang T."/>
            <person name="Zhao G."/>
        </authorList>
    </citation>
    <scope>NUCLEOTIDE SEQUENCE [LARGE SCALE GENOMIC DNA]</scope>
    <source>
        <strain evidence="10">cv. Xinhai21</strain>
        <tissue evidence="9">Leaf</tissue>
    </source>
</reference>
<dbReference type="GO" id="GO:0005576">
    <property type="term" value="C:extracellular region"/>
    <property type="evidence" value="ECO:0007669"/>
    <property type="project" value="UniProtKB-SubCell"/>
</dbReference>
<dbReference type="PANTHER" id="PTHR32093">
    <property type="entry name" value="LEUCINE-RICH REPEAT EXTENSIN-LIKE PROTEIN 3-RELATED"/>
    <property type="match status" value="1"/>
</dbReference>
<dbReference type="AlphaFoldDB" id="A0A2P5X6I1"/>
<organism evidence="9 10">
    <name type="scientific">Gossypium barbadense</name>
    <name type="common">Sea Island cotton</name>
    <name type="synonym">Hibiscus barbadensis</name>
    <dbReference type="NCBI Taxonomy" id="3634"/>
    <lineage>
        <taxon>Eukaryota</taxon>
        <taxon>Viridiplantae</taxon>
        <taxon>Streptophyta</taxon>
        <taxon>Embryophyta</taxon>
        <taxon>Tracheophyta</taxon>
        <taxon>Spermatophyta</taxon>
        <taxon>Magnoliopsida</taxon>
        <taxon>eudicotyledons</taxon>
        <taxon>Gunneridae</taxon>
        <taxon>Pentapetalae</taxon>
        <taxon>rosids</taxon>
        <taxon>malvids</taxon>
        <taxon>Malvales</taxon>
        <taxon>Malvaceae</taxon>
        <taxon>Malvoideae</taxon>
        <taxon>Gossypium</taxon>
    </lineage>
</organism>
<evidence type="ECO:0000256" key="3">
    <source>
        <dbReference type="ARBA" id="ARBA00022614"/>
    </source>
</evidence>